<evidence type="ECO:0000256" key="1">
    <source>
        <dbReference type="SAM" id="Coils"/>
    </source>
</evidence>
<sequence>MVISDLLFFKANKIKTALKTLKNLPTDKEAYYDYPSGKIVILPKSSLHLLSQLRVFYHVSLRKNWKELARDLEIRISRLSNALSKRIYSEKENFIKKGPNAKSVFELRKKFHAFFDLIEDLYVLANQLGGEHRKTIFENIQKIYIRSIKENEKILKPLHFFTESFGSFQSLSLESYQNFQDKPWDEKISILSKAGYLLAEMISKKKELGEWASLIDLDGKMQLFFNTAKSMLFKELKEMEQNPKKAESFRKELTFLNIYLESLQHPDSIGKELSYSLNHIFQDKEALLKPPTSFFSKNLSALENLVQDAKEKLKVLEENKEKKEKEIHELQDKLKIEKGSFNFKSFALDTLAAALPKTEFLENVSFQEELKESNQSIQILTRQINEKEKRSPKELQEKLFQIGLLKPSLDELNHPEKLLASESLSAPFEKALSSMLETKLTIEHEIYSLNSTIAKIEENINSHIALLKYDLQVQDKPQEEKENKLKMLEKDAALLKEFDDNLEAIKQELSIFNSLLSPLLITEEEAKDLYHSLANPIMSEGAQGELPKNLEPLKRAYESLIYAIKRRDACILTPLLVYKLSLESKKQDIESIYFMYNEKLQVLKTLQKQSQTPINLTELLIEKEIKKLGSKEIETEIAEAKKNLHYLEGIKAVLITLTLVQTT</sequence>
<dbReference type="Proteomes" id="UP000031552">
    <property type="component" value="Unassembled WGS sequence"/>
</dbReference>
<evidence type="ECO:0000313" key="2">
    <source>
        <dbReference type="EMBL" id="CDR34273.1"/>
    </source>
</evidence>
<feature type="coiled-coil region" evidence="1">
    <location>
        <begin position="299"/>
        <end position="390"/>
    </location>
</feature>
<protein>
    <submittedName>
        <fullName evidence="2">Uncharacterized protein</fullName>
    </submittedName>
</protein>
<feature type="coiled-coil region" evidence="1">
    <location>
        <begin position="478"/>
        <end position="508"/>
    </location>
</feature>
<reference evidence="2" key="2">
    <citation type="submission" date="2014-09" db="EMBL/GenBank/DDBJ databases">
        <title>Criblamydia sequanensis harbors a mega-plasmid encoding arsenite resistance.</title>
        <authorList>
            <person name="Bertelli C."/>
            <person name="Goesmann A."/>
            <person name="Greub G."/>
        </authorList>
    </citation>
    <scope>NUCLEOTIDE SEQUENCE [LARGE SCALE GENOMIC DNA]</scope>
    <source>
        <strain evidence="2">CRIB-18</strain>
    </source>
</reference>
<keyword evidence="3" id="KW-1185">Reference proteome</keyword>
<comment type="caution">
    <text evidence="2">The sequence shown here is derived from an EMBL/GenBank/DDBJ whole genome shotgun (WGS) entry which is preliminary data.</text>
</comment>
<dbReference type="RefSeq" id="WP_041017823.1">
    <property type="nucleotide sequence ID" value="NZ_CCEJ010000007.1"/>
</dbReference>
<organism evidence="2 3">
    <name type="scientific">Candidatus Criblamydia sequanensis CRIB-18</name>
    <dbReference type="NCBI Taxonomy" id="1437425"/>
    <lineage>
        <taxon>Bacteria</taxon>
        <taxon>Pseudomonadati</taxon>
        <taxon>Chlamydiota</taxon>
        <taxon>Chlamydiia</taxon>
        <taxon>Parachlamydiales</taxon>
        <taxon>Candidatus Criblamydiaceae</taxon>
        <taxon>Candidatus Criblamydia</taxon>
    </lineage>
</organism>
<keyword evidence="1" id="KW-0175">Coiled coil</keyword>
<dbReference type="EMBL" id="CCEJ010000007">
    <property type="protein sequence ID" value="CDR34273.1"/>
    <property type="molecule type" value="Genomic_DNA"/>
</dbReference>
<dbReference type="OrthoDB" id="9804590at2"/>
<evidence type="ECO:0000313" key="3">
    <source>
        <dbReference type="Proteomes" id="UP000031552"/>
    </source>
</evidence>
<proteinExistence type="predicted"/>
<gene>
    <name evidence="2" type="ORF">CSEC_1459</name>
</gene>
<dbReference type="AlphaFoldDB" id="A0A090D2E9"/>
<reference evidence="2" key="1">
    <citation type="submission" date="2013-12" db="EMBL/GenBank/DDBJ databases">
        <authorList>
            <person name="Linke B."/>
        </authorList>
    </citation>
    <scope>NUCLEOTIDE SEQUENCE [LARGE SCALE GENOMIC DNA]</scope>
    <source>
        <strain evidence="2">CRIB-18</strain>
    </source>
</reference>
<accession>A0A090D2E9</accession>
<name>A0A090D2E9_9BACT</name>